<dbReference type="OrthoDB" id="440755at2759"/>
<evidence type="ECO:0000256" key="1">
    <source>
        <dbReference type="SAM" id="MobiDB-lite"/>
    </source>
</evidence>
<feature type="domain" description="ILEI/PANDER" evidence="2">
    <location>
        <begin position="258"/>
        <end position="347"/>
    </location>
</feature>
<sequence length="1474" mass="158326">MECQDSLWVHNVFRSRSVVEQHQSAQLTLLAEEKVERRPELSSARLGGVGGRSARRVQELFERVPTLSTELLMSADFRGRQAAPGGPHLVGSFQSWDIPSAVALADEDADGIYVATLDLPAGSYEFKFINGSAWEHAELVPMACSTADPFAYYYGYGDENAHRRLHIAENASSADMHACFNECEPCDALALCKAYDCPPYYGLKSSAWELTGESRGTCCDAVGSGKGSIMVRSAGYSDGNYAQFWLNWDMLYATGARGLTVVELRPGSLGEYIVKHTETFDTFVDSSKLEGYLSTVAAGNLILMAAVDEASAMLSQQAKALIASCGAESIQQMAFRSSYALIGQKGGSALSEEISPEGSGGAVAAATVALPDKLPPLCKMFNCFWGALQFVLKADALETPGNSQDACCEAAGPGEQSLVVRSAGYSDGNGQRIYATRTRGLTIVDLWPNMTVKHKETFDTFTDSSSMVAYLSSTANGNVILVGAVDEPSAAFSQEAENALRACGATFPQPLSFRSAYALIGIKGGGKLSEVVQVEGDGYAVAVAEVKKPEPVLTMCNLYNCPSGYVLSALAMETLGASVETCCEAMGPGEQALVVRSAGFSDGNRAEFWLNGQRLYETRKRGLTVVDLWPNMTVKRIETFDTHADSLPMAAYLNSTAKGNVILVGASDDASAGMGWEAANQLRDCGATFPRPLCFRCSYTLIGVKGGSKLAEVVTKPGKGKAVSVSVLVPELLRFLPVDGGVNRACRGQSAGDNSGDHYVVVDGIETLQACKLECIRREAFVGIEHRGSRCEVWTRPGGVQASIYLYGYTCLSYTPPLATTATTTMASTATTSTRAIATRFAAVDGGVNRACRGASSSDNAPSHYTVIPGIQALGDCQTECIQVVGCVGIEFSSGRCEVWIRPDGIQASIAPQPKLHATTMEQRQFLLDMIQAKWTETLSAASFSGALPSDWFRRQLVQVTPELFDEVLSLRSNTETQLLCHIGLAIARLQGLDMPAERDLYAIDPREQLTGIEWLHVPELHPTSCNDNVSLDSNDQYKEQHSVTRNWDVDFCVAIATRFAAVDGGVSRACRGASSSDNAPSHYTVIPGIQALGDCQAECLQVVGCVGIEFSSGRCEVWIRPDGIQGRCEVNANGYSGKRFVVVATCFSILPSDPFAKRNSVQRAPFKAKASFKDKKQPRDSPDSLDDEGDVVPAASNSSRKDKRLPKKLQVPNLDFDRFLRIKEREHQGAAVHDVRTARSGVLRSVRLGAPATQLDRWEGAVLQPEIEECSFEAGMAVLNSAVSACETGAQWQVALQLLTEGEMVDAITWNSALASLSAGYQWQRALDLFLSPTSFWRAAPRAAASNATLGTAFGTLTVAAELMYHNVCRHCSRALSHHGEFKGLRKGPGALEGLRNGRSPCCGRGSRPPASFHRRGALPSVDSREEAGGLAGFGGTSGRRRDRRGRQLRGLVSDPFGPSLRRCGSCTAQLVG</sequence>
<dbReference type="GO" id="GO:0047223">
    <property type="term" value="F:beta-1,3-galactosyl-O-glycosyl-glycoprotein beta-1,3-N-acetylglucosaminyltransferase activity"/>
    <property type="evidence" value="ECO:0007669"/>
    <property type="project" value="TreeGrafter"/>
</dbReference>
<feature type="region of interest" description="Disordered" evidence="1">
    <location>
        <begin position="1402"/>
        <end position="1455"/>
    </location>
</feature>
<proteinExistence type="predicted"/>
<feature type="domain" description="ILEI/PANDER" evidence="2">
    <location>
        <begin position="621"/>
        <end position="707"/>
    </location>
</feature>
<dbReference type="EMBL" id="LSRX01000602">
    <property type="protein sequence ID" value="OLP92904.1"/>
    <property type="molecule type" value="Genomic_DNA"/>
</dbReference>
<reference evidence="3 4" key="1">
    <citation type="submission" date="2016-02" db="EMBL/GenBank/DDBJ databases">
        <title>Genome analysis of coral dinoflagellate symbionts highlights evolutionary adaptations to a symbiotic lifestyle.</title>
        <authorList>
            <person name="Aranda M."/>
            <person name="Li Y."/>
            <person name="Liew Y.J."/>
            <person name="Baumgarten S."/>
            <person name="Simakov O."/>
            <person name="Wilson M."/>
            <person name="Piel J."/>
            <person name="Ashoor H."/>
            <person name="Bougouffa S."/>
            <person name="Bajic V.B."/>
            <person name="Ryu T."/>
            <person name="Ravasi T."/>
            <person name="Bayer T."/>
            <person name="Micklem G."/>
            <person name="Kim H."/>
            <person name="Bhak J."/>
            <person name="Lajeunesse T.C."/>
            <person name="Voolstra C.R."/>
        </authorList>
    </citation>
    <scope>NUCLEOTIDE SEQUENCE [LARGE SCALE GENOMIC DNA]</scope>
    <source>
        <strain evidence="3 4">CCMP2467</strain>
    </source>
</reference>
<protein>
    <submittedName>
        <fullName evidence="3">Cell migration-inducing and hyaluronan-binding protein</fullName>
    </submittedName>
</protein>
<feature type="compositionally biased region" description="Basic and acidic residues" evidence="1">
    <location>
        <begin position="1172"/>
        <end position="1183"/>
    </location>
</feature>
<accession>A0A1Q9DCG4</accession>
<dbReference type="PANTHER" id="PTHR46396:SF2">
    <property type="entry name" value="ILEI_PANDER DOMAIN-CONTAINING PROTEIN"/>
    <property type="match status" value="1"/>
</dbReference>
<dbReference type="InterPro" id="IPR052463">
    <property type="entry name" value="O-linked_mannose_GnT"/>
</dbReference>
<gene>
    <name evidence="3" type="primary">Cemip</name>
    <name evidence="3" type="ORF">AK812_SmicGene25241</name>
</gene>
<dbReference type="PANTHER" id="PTHR46396">
    <property type="entry name" value="PROTEIN O-LINKED-MANNOSE BETA-1,2-N-ACETYLGLUCOSAMINYLTRANSFERASE 1"/>
    <property type="match status" value="1"/>
</dbReference>
<dbReference type="InterPro" id="IPR013783">
    <property type="entry name" value="Ig-like_fold"/>
</dbReference>
<feature type="compositionally biased region" description="Basic residues" evidence="1">
    <location>
        <begin position="1440"/>
        <end position="1449"/>
    </location>
</feature>
<dbReference type="InterPro" id="IPR039477">
    <property type="entry name" value="ILEI/PANDER_dom"/>
</dbReference>
<feature type="region of interest" description="Disordered" evidence="1">
    <location>
        <begin position="1168"/>
        <end position="1208"/>
    </location>
</feature>
<feature type="domain" description="ILEI/PANDER" evidence="2">
    <location>
        <begin position="439"/>
        <end position="525"/>
    </location>
</feature>
<dbReference type="Gene3D" id="2.60.40.10">
    <property type="entry name" value="Immunoglobulins"/>
    <property type="match status" value="1"/>
</dbReference>
<dbReference type="GO" id="GO:0000139">
    <property type="term" value="C:Golgi membrane"/>
    <property type="evidence" value="ECO:0007669"/>
    <property type="project" value="TreeGrafter"/>
</dbReference>
<dbReference type="Proteomes" id="UP000186817">
    <property type="component" value="Unassembled WGS sequence"/>
</dbReference>
<dbReference type="InterPro" id="IPR014756">
    <property type="entry name" value="Ig_E-set"/>
</dbReference>
<organism evidence="3 4">
    <name type="scientific">Symbiodinium microadriaticum</name>
    <name type="common">Dinoflagellate</name>
    <name type="synonym">Zooxanthella microadriatica</name>
    <dbReference type="NCBI Taxonomy" id="2951"/>
    <lineage>
        <taxon>Eukaryota</taxon>
        <taxon>Sar</taxon>
        <taxon>Alveolata</taxon>
        <taxon>Dinophyceae</taxon>
        <taxon>Suessiales</taxon>
        <taxon>Symbiodiniaceae</taxon>
        <taxon>Symbiodinium</taxon>
    </lineage>
</organism>
<dbReference type="PROSITE" id="PS52031">
    <property type="entry name" value="GG_LECTIN"/>
    <property type="match status" value="3"/>
</dbReference>
<dbReference type="GO" id="GO:0016266">
    <property type="term" value="P:protein O-linked glycosylation via N-acetyl-galactosamine"/>
    <property type="evidence" value="ECO:0007669"/>
    <property type="project" value="TreeGrafter"/>
</dbReference>
<dbReference type="SUPFAM" id="SSF81296">
    <property type="entry name" value="E set domains"/>
    <property type="match status" value="1"/>
</dbReference>
<comment type="caution">
    <text evidence="3">The sequence shown here is derived from an EMBL/GenBank/DDBJ whole genome shotgun (WGS) entry which is preliminary data.</text>
</comment>
<evidence type="ECO:0000259" key="2">
    <source>
        <dbReference type="Pfam" id="PF15711"/>
    </source>
</evidence>
<keyword evidence="4" id="KW-1185">Reference proteome</keyword>
<name>A0A1Q9DCG4_SYMMI</name>
<evidence type="ECO:0000313" key="3">
    <source>
        <dbReference type="EMBL" id="OLP92904.1"/>
    </source>
</evidence>
<dbReference type="Pfam" id="PF15711">
    <property type="entry name" value="ILEI"/>
    <property type="match status" value="3"/>
</dbReference>
<evidence type="ECO:0000313" key="4">
    <source>
        <dbReference type="Proteomes" id="UP000186817"/>
    </source>
</evidence>